<feature type="compositionally biased region" description="Basic and acidic residues" evidence="9">
    <location>
        <begin position="1002"/>
        <end position="1022"/>
    </location>
</feature>
<name>A0A316V875_9BASI</name>
<evidence type="ECO:0000256" key="3">
    <source>
        <dbReference type="ARBA" id="ARBA00020983"/>
    </source>
</evidence>
<dbReference type="RefSeq" id="XP_025353984.1">
    <property type="nucleotide sequence ID" value="XM_025500481.1"/>
</dbReference>
<feature type="compositionally biased region" description="Basic residues" evidence="9">
    <location>
        <begin position="917"/>
        <end position="929"/>
    </location>
</feature>
<keyword evidence="5" id="KW-0653">Protein transport</keyword>
<sequence>MSTNVEAPVASTSKKYDSLPALLKSLKSSSSENVSVPDDIDDPNSTSFSQLLSLTTQSLDDLRTQPAALHTASSSLESQLSNLCSRHVSSFVRVHSASSALPGTLDRLDVQLDKLIDHDLQVLSEAAQEFPNNVEVSLAARNKARNLLDQYETSLKDLLDIPRLLITCAKANHPIEALQLGIHMAKIARADAESGQKSVTVKALKEECWTHLMRLREDLLRGLGARGVRLPAARRYVSLLQRLHDIDQASYGEGRDGQSSTSRLAISQSAICLSFLRSRWILVEDLGAHDSDEQVANILSSQISSWRDLVGDTCNIAMALFGDKDLQTDTAESNETSRGDEPSPLSLISSFGYRSISKLEQLVSRVLPSIDGKQGSLQDAFETLASLHLQLSYSAASLSRQGLDFSDVSGARKAFETQSLELWSSGVKGVVETFENSLGSSATLSVKDLTGSEDVRDVLRDVTLETIRTSDDWSLQVSFFPPLAALANGILDIHDAFVSFAPISIGKDALKAFDFATTDLLAHMLESFRKADSDQTATSSSVRIHPLIEGVQNDKESKSKRRSHEATITIAARFLATLSESLLTFLRSSTSSLFEREFPLTPSLISTLRSISEWTNEVEQKWKLGEEARIAEVKKAEDDRLATEEAERKRFDEENRRLRQEEEERMRLAEETLLREEAERKKREEKERLHKEEEEKKRLEQERVRKEEEEKRLEEERLRKMEEEKRLAEEREKKRIEDEKKVAEEEERKRQEEAKRKEEEEAKERAEEERRKREEEERQKEEERKRLEEEEERKKRLAEEEERKKQEAEEEEKKRQAEENEKKRLAQREQKRLAEEESRKLQEEEDRKKAEEAKAREEEAKKIEAQSAVALEKQNDGSHDTYDSKQTEENEGKTSNAVSEDEDESKEKSVAETSAKDKKKKKKKKKKGSKTPDLAQGETMEPSSEVTTDTAQQDEKASNVPQLPQEAATANKVTADAAKEESSATQEKMSTEEAVPDVAQPAKEDKVAESNQEAESKAEEAPKQPVKANSKLAEKLRKRQEERDRAAAAAASKET</sequence>
<keyword evidence="11" id="KW-1185">Reference proteome</keyword>
<evidence type="ECO:0000256" key="9">
    <source>
        <dbReference type="SAM" id="MobiDB-lite"/>
    </source>
</evidence>
<feature type="compositionally biased region" description="Polar residues" evidence="9">
    <location>
        <begin position="941"/>
        <end position="951"/>
    </location>
</feature>
<dbReference type="InParanoid" id="A0A316V875"/>
<keyword evidence="6" id="KW-0333">Golgi apparatus</keyword>
<dbReference type="GO" id="GO:0017119">
    <property type="term" value="C:Golgi transport complex"/>
    <property type="evidence" value="ECO:0007669"/>
    <property type="project" value="InterPro"/>
</dbReference>
<evidence type="ECO:0000256" key="2">
    <source>
        <dbReference type="ARBA" id="ARBA00006419"/>
    </source>
</evidence>
<dbReference type="InterPro" id="IPR007255">
    <property type="entry name" value="COG8"/>
</dbReference>
<feature type="compositionally biased region" description="Low complexity" evidence="9">
    <location>
        <begin position="967"/>
        <end position="976"/>
    </location>
</feature>
<feature type="region of interest" description="Disordered" evidence="9">
    <location>
        <begin position="679"/>
        <end position="1055"/>
    </location>
</feature>
<evidence type="ECO:0000256" key="6">
    <source>
        <dbReference type="ARBA" id="ARBA00023034"/>
    </source>
</evidence>
<protein>
    <recommendedName>
        <fullName evidence="3">Conserved oligomeric Golgi complex subunit 8</fullName>
    </recommendedName>
    <alternativeName>
        <fullName evidence="8">Component of oligomeric Golgi complex 8</fullName>
    </alternativeName>
</protein>
<feature type="compositionally biased region" description="Basic and acidic residues" evidence="9">
    <location>
        <begin position="1032"/>
        <end position="1046"/>
    </location>
</feature>
<dbReference type="AlphaFoldDB" id="A0A316V875"/>
<evidence type="ECO:0000256" key="1">
    <source>
        <dbReference type="ARBA" id="ARBA00004395"/>
    </source>
</evidence>
<evidence type="ECO:0000256" key="8">
    <source>
        <dbReference type="ARBA" id="ARBA00031347"/>
    </source>
</evidence>
<comment type="similarity">
    <text evidence="2">Belongs to the COG8 family.</text>
</comment>
<dbReference type="Pfam" id="PF04124">
    <property type="entry name" value="Dor1"/>
    <property type="match status" value="1"/>
</dbReference>
<gene>
    <name evidence="10" type="ORF">FA14DRAFT_173451</name>
</gene>
<evidence type="ECO:0000313" key="11">
    <source>
        <dbReference type="Proteomes" id="UP000245771"/>
    </source>
</evidence>
<dbReference type="STRING" id="1280837.A0A316V875"/>
<dbReference type="PANTHER" id="PTHR21311">
    <property type="entry name" value="CONSERVED OLIGOMERIC GOLGI COMPLEX COMPONENT 8"/>
    <property type="match status" value="1"/>
</dbReference>
<organism evidence="10 11">
    <name type="scientific">Meira miltonrushii</name>
    <dbReference type="NCBI Taxonomy" id="1280837"/>
    <lineage>
        <taxon>Eukaryota</taxon>
        <taxon>Fungi</taxon>
        <taxon>Dikarya</taxon>
        <taxon>Basidiomycota</taxon>
        <taxon>Ustilaginomycotina</taxon>
        <taxon>Exobasidiomycetes</taxon>
        <taxon>Exobasidiales</taxon>
        <taxon>Brachybasidiaceae</taxon>
        <taxon>Meira</taxon>
    </lineage>
</organism>
<evidence type="ECO:0000256" key="5">
    <source>
        <dbReference type="ARBA" id="ARBA00022927"/>
    </source>
</evidence>
<accession>A0A316V875</accession>
<dbReference type="GO" id="GO:0006891">
    <property type="term" value="P:intra-Golgi vesicle-mediated transport"/>
    <property type="evidence" value="ECO:0007669"/>
    <property type="project" value="TreeGrafter"/>
</dbReference>
<dbReference type="EMBL" id="KZ819604">
    <property type="protein sequence ID" value="PWN33682.1"/>
    <property type="molecule type" value="Genomic_DNA"/>
</dbReference>
<feature type="compositionally biased region" description="Basic and acidic residues" evidence="9">
    <location>
        <begin position="873"/>
        <end position="892"/>
    </location>
</feature>
<keyword evidence="4" id="KW-0813">Transport</keyword>
<proteinExistence type="inferred from homology"/>
<feature type="compositionally biased region" description="Basic and acidic residues" evidence="9">
    <location>
        <begin position="905"/>
        <end position="916"/>
    </location>
</feature>
<dbReference type="PANTHER" id="PTHR21311:SF0">
    <property type="entry name" value="CONSERVED OLIGOMERIC GOLGI COMPLEX SUBUNIT 8"/>
    <property type="match status" value="1"/>
</dbReference>
<dbReference type="GO" id="GO:0000139">
    <property type="term" value="C:Golgi membrane"/>
    <property type="evidence" value="ECO:0007669"/>
    <property type="project" value="UniProtKB-SubCell"/>
</dbReference>
<dbReference type="GO" id="GO:0015031">
    <property type="term" value="P:protein transport"/>
    <property type="evidence" value="ECO:0007669"/>
    <property type="project" value="UniProtKB-KW"/>
</dbReference>
<dbReference type="GeneID" id="37022262"/>
<dbReference type="OrthoDB" id="1661054at2759"/>
<evidence type="ECO:0000313" key="10">
    <source>
        <dbReference type="EMBL" id="PWN33682.1"/>
    </source>
</evidence>
<dbReference type="Proteomes" id="UP000245771">
    <property type="component" value="Unassembled WGS sequence"/>
</dbReference>
<comment type="subcellular location">
    <subcellularLocation>
        <location evidence="1">Golgi apparatus membrane</location>
        <topology evidence="1">Peripheral membrane protein</topology>
    </subcellularLocation>
</comment>
<keyword evidence="7" id="KW-0472">Membrane</keyword>
<evidence type="ECO:0000256" key="7">
    <source>
        <dbReference type="ARBA" id="ARBA00023136"/>
    </source>
</evidence>
<reference evidence="10 11" key="1">
    <citation type="journal article" date="2018" name="Mol. Biol. Evol.">
        <title>Broad Genomic Sampling Reveals a Smut Pathogenic Ancestry of the Fungal Clade Ustilaginomycotina.</title>
        <authorList>
            <person name="Kijpornyongpan T."/>
            <person name="Mondo S.J."/>
            <person name="Barry K."/>
            <person name="Sandor L."/>
            <person name="Lee J."/>
            <person name="Lipzen A."/>
            <person name="Pangilinan J."/>
            <person name="LaButti K."/>
            <person name="Hainaut M."/>
            <person name="Henrissat B."/>
            <person name="Grigoriev I.V."/>
            <person name="Spatafora J.W."/>
            <person name="Aime M.C."/>
        </authorList>
    </citation>
    <scope>NUCLEOTIDE SEQUENCE [LARGE SCALE GENOMIC DNA]</scope>
    <source>
        <strain evidence="10 11">MCA 3882</strain>
    </source>
</reference>
<feature type="compositionally biased region" description="Basic and acidic residues" evidence="9">
    <location>
        <begin position="679"/>
        <end position="864"/>
    </location>
</feature>
<evidence type="ECO:0000256" key="4">
    <source>
        <dbReference type="ARBA" id="ARBA00022448"/>
    </source>
</evidence>